<feature type="non-terminal residue" evidence="1">
    <location>
        <position position="218"/>
    </location>
</feature>
<proteinExistence type="predicted"/>
<reference evidence="1 2" key="1">
    <citation type="journal article" date="2020" name="Nat. Food">
        <title>A phased Vanilla planifolia genome enables genetic improvement of flavour and production.</title>
        <authorList>
            <person name="Hasing T."/>
            <person name="Tang H."/>
            <person name="Brym M."/>
            <person name="Khazi F."/>
            <person name="Huang T."/>
            <person name="Chambers A.H."/>
        </authorList>
    </citation>
    <scope>NUCLEOTIDE SEQUENCE [LARGE SCALE GENOMIC DNA]</scope>
    <source>
        <tissue evidence="1">Leaf</tissue>
    </source>
</reference>
<dbReference type="Proteomes" id="UP000639772">
    <property type="component" value="Chromosome 1"/>
</dbReference>
<dbReference type="AlphaFoldDB" id="A0A835S4Q2"/>
<gene>
    <name evidence="1" type="ORF">HPP92_004003</name>
</gene>
<evidence type="ECO:0000313" key="2">
    <source>
        <dbReference type="Proteomes" id="UP000639772"/>
    </source>
</evidence>
<comment type="caution">
    <text evidence="1">The sequence shown here is derived from an EMBL/GenBank/DDBJ whole genome shotgun (WGS) entry which is preliminary data.</text>
</comment>
<accession>A0A835S4Q2</accession>
<dbReference type="EMBL" id="JADCNM010000001">
    <property type="protein sequence ID" value="KAG0503931.1"/>
    <property type="molecule type" value="Genomic_DNA"/>
</dbReference>
<organism evidence="1 2">
    <name type="scientific">Vanilla planifolia</name>
    <name type="common">Vanilla</name>
    <dbReference type="NCBI Taxonomy" id="51239"/>
    <lineage>
        <taxon>Eukaryota</taxon>
        <taxon>Viridiplantae</taxon>
        <taxon>Streptophyta</taxon>
        <taxon>Embryophyta</taxon>
        <taxon>Tracheophyta</taxon>
        <taxon>Spermatophyta</taxon>
        <taxon>Magnoliopsida</taxon>
        <taxon>Liliopsida</taxon>
        <taxon>Asparagales</taxon>
        <taxon>Orchidaceae</taxon>
        <taxon>Vanilloideae</taxon>
        <taxon>Vanilleae</taxon>
        <taxon>Vanilla</taxon>
    </lineage>
</organism>
<evidence type="ECO:0000313" key="1">
    <source>
        <dbReference type="EMBL" id="KAG0503931.1"/>
    </source>
</evidence>
<name>A0A835S4Q2_VANPL</name>
<sequence>MWEKKKKNQAEKPGPPIKYSCGSQLSHVLRQSCDTTSFALRSFTPVWLSIILNSTVNGWNGVAGQPVVYSLEAIQRRGCCLYNPHSLQARRPTREEELVSLAWRLCIYDASVQLLRQTRHLEQVAQVHNTCHHTPSFSAGDGLQDYISAVLWVDGWTAYLISVLYVSTELGRRGESGLPIHVIQWFEGPRWAPGNWAVVSSFTFLSSRFSNTAHCLRQ</sequence>
<protein>
    <submittedName>
        <fullName evidence="1">Uncharacterized protein</fullName>
    </submittedName>
</protein>